<evidence type="ECO:0000313" key="13">
    <source>
        <dbReference type="EMBL" id="KKR55794.1"/>
    </source>
</evidence>
<dbReference type="SUPFAM" id="SSF54211">
    <property type="entry name" value="Ribosomal protein S5 domain 2-like"/>
    <property type="match status" value="1"/>
</dbReference>
<reference evidence="13 14" key="1">
    <citation type="journal article" date="2015" name="Nature">
        <title>rRNA introns, odd ribosomes, and small enigmatic genomes across a large radiation of phyla.</title>
        <authorList>
            <person name="Brown C.T."/>
            <person name="Hug L.A."/>
            <person name="Thomas B.C."/>
            <person name="Sharon I."/>
            <person name="Castelle C.J."/>
            <person name="Singh A."/>
            <person name="Wilkins M.J."/>
            <person name="Williams K.H."/>
            <person name="Banfield J.F."/>
        </authorList>
    </citation>
    <scope>NUCLEOTIDE SEQUENCE [LARGE SCALE GENOMIC DNA]</scope>
</reference>
<comment type="pathway">
    <text evidence="9">Isoprenoid biosynthesis; isopentenyl diphosphate biosynthesis via mevalonate pathway; isopentenyl diphosphate from (R)-mevalonate: step 1/3.</text>
</comment>
<dbReference type="AlphaFoldDB" id="A0A0G0RSX2"/>
<dbReference type="Proteomes" id="UP000034627">
    <property type="component" value="Unassembled WGS sequence"/>
</dbReference>
<dbReference type="InterPro" id="IPR019539">
    <property type="entry name" value="GalKase_N"/>
</dbReference>
<dbReference type="Pfam" id="PF08544">
    <property type="entry name" value="GHMP_kinases_C"/>
    <property type="match status" value="1"/>
</dbReference>
<dbReference type="InterPro" id="IPR014721">
    <property type="entry name" value="Ribsml_uS5_D2-typ_fold_subgr"/>
</dbReference>
<evidence type="ECO:0000256" key="6">
    <source>
        <dbReference type="ARBA" id="ARBA00022840"/>
    </source>
</evidence>
<dbReference type="InterPro" id="IPR020568">
    <property type="entry name" value="Ribosomal_Su5_D2-typ_SF"/>
</dbReference>
<keyword evidence="1" id="KW-0963">Cytoplasm</keyword>
<feature type="domain" description="GHMP kinase C-terminal" evidence="11">
    <location>
        <begin position="232"/>
        <end position="307"/>
    </location>
</feature>
<feature type="domain" description="Galactokinase N-terminal" evidence="12">
    <location>
        <begin position="5"/>
        <end position="41"/>
    </location>
</feature>
<evidence type="ECO:0000259" key="12">
    <source>
        <dbReference type="Pfam" id="PF10509"/>
    </source>
</evidence>
<name>A0A0G0RSX2_9BACT</name>
<dbReference type="GO" id="GO:0004496">
    <property type="term" value="F:mevalonate kinase activity"/>
    <property type="evidence" value="ECO:0007669"/>
    <property type="project" value="InterPro"/>
</dbReference>
<dbReference type="GO" id="GO:0019287">
    <property type="term" value="P:isopentenyl diphosphate biosynthetic process, mevalonate pathway"/>
    <property type="evidence" value="ECO:0007669"/>
    <property type="project" value="UniProtKB-UniPathway"/>
</dbReference>
<comment type="caution">
    <text evidence="13">The sequence shown here is derived from an EMBL/GenBank/DDBJ whole genome shotgun (WGS) entry which is preliminary data.</text>
</comment>
<evidence type="ECO:0000256" key="4">
    <source>
        <dbReference type="ARBA" id="ARBA00022741"/>
    </source>
</evidence>
<dbReference type="InterPro" id="IPR006205">
    <property type="entry name" value="Mev_gal_kin"/>
</dbReference>
<dbReference type="GO" id="GO:0005829">
    <property type="term" value="C:cytosol"/>
    <property type="evidence" value="ECO:0007669"/>
    <property type="project" value="TreeGrafter"/>
</dbReference>
<evidence type="ECO:0000256" key="9">
    <source>
        <dbReference type="ARBA" id="ARBA00029438"/>
    </source>
</evidence>
<dbReference type="InterPro" id="IPR006204">
    <property type="entry name" value="GHMP_kinase_N_dom"/>
</dbReference>
<dbReference type="InterPro" id="IPR036554">
    <property type="entry name" value="GHMP_kinase_C_sf"/>
</dbReference>
<dbReference type="EMBL" id="LBYR01000015">
    <property type="protein sequence ID" value="KKR55794.1"/>
    <property type="molecule type" value="Genomic_DNA"/>
</dbReference>
<dbReference type="SUPFAM" id="SSF55060">
    <property type="entry name" value="GHMP Kinase, C-terminal domain"/>
    <property type="match status" value="1"/>
</dbReference>
<dbReference type="Pfam" id="PF00288">
    <property type="entry name" value="GHMP_kinases_N"/>
    <property type="match status" value="1"/>
</dbReference>
<keyword evidence="6" id="KW-0067">ATP-binding</keyword>
<dbReference type="GO" id="GO:0005524">
    <property type="term" value="F:ATP binding"/>
    <property type="evidence" value="ECO:0007669"/>
    <property type="project" value="UniProtKB-KW"/>
</dbReference>
<keyword evidence="2" id="KW-0444">Lipid biosynthesis</keyword>
<dbReference type="NCBIfam" id="TIGR00549">
    <property type="entry name" value="mevalon_kin"/>
    <property type="match status" value="1"/>
</dbReference>
<dbReference type="PANTHER" id="PTHR43290">
    <property type="entry name" value="MEVALONATE KINASE"/>
    <property type="match status" value="1"/>
</dbReference>
<dbReference type="Gene3D" id="3.30.230.10">
    <property type="match status" value="1"/>
</dbReference>
<keyword evidence="8" id="KW-0443">Lipid metabolism</keyword>
<dbReference type="InterPro" id="IPR013750">
    <property type="entry name" value="GHMP_kinase_C_dom"/>
</dbReference>
<evidence type="ECO:0000313" key="14">
    <source>
        <dbReference type="Proteomes" id="UP000034627"/>
    </source>
</evidence>
<evidence type="ECO:0000259" key="11">
    <source>
        <dbReference type="Pfam" id="PF08544"/>
    </source>
</evidence>
<evidence type="ECO:0000256" key="2">
    <source>
        <dbReference type="ARBA" id="ARBA00022516"/>
    </source>
</evidence>
<evidence type="ECO:0000256" key="8">
    <source>
        <dbReference type="ARBA" id="ARBA00023098"/>
    </source>
</evidence>
<evidence type="ECO:0000256" key="5">
    <source>
        <dbReference type="ARBA" id="ARBA00022777"/>
    </source>
</evidence>
<keyword evidence="3" id="KW-0808">Transferase</keyword>
<gene>
    <name evidence="13" type="ORF">UT93_C0015G0008</name>
</gene>
<organism evidence="13 14">
    <name type="scientific">Candidatus Woesebacteria bacterium GW2011_GWF1_40_24</name>
    <dbReference type="NCBI Taxonomy" id="1618601"/>
    <lineage>
        <taxon>Bacteria</taxon>
        <taxon>Candidatus Woeseibacteriota</taxon>
    </lineage>
</organism>
<proteinExistence type="predicted"/>
<evidence type="ECO:0000259" key="10">
    <source>
        <dbReference type="Pfam" id="PF00288"/>
    </source>
</evidence>
<dbReference type="Pfam" id="PF10509">
    <property type="entry name" value="GalKase_gal_bdg"/>
    <property type="match status" value="1"/>
</dbReference>
<dbReference type="PRINTS" id="PR00959">
    <property type="entry name" value="MEVGALKINASE"/>
</dbReference>
<dbReference type="UniPathway" id="UPA00057">
    <property type="reaction ID" value="UER00098"/>
</dbReference>
<evidence type="ECO:0000256" key="3">
    <source>
        <dbReference type="ARBA" id="ARBA00022679"/>
    </source>
</evidence>
<dbReference type="Gene3D" id="3.30.70.890">
    <property type="entry name" value="GHMP kinase, C-terminal domain"/>
    <property type="match status" value="1"/>
</dbReference>
<accession>A0A0G0RSX2</accession>
<keyword evidence="4" id="KW-0547">Nucleotide-binding</keyword>
<evidence type="ECO:0000256" key="1">
    <source>
        <dbReference type="ARBA" id="ARBA00022490"/>
    </source>
</evidence>
<sequence length="325" mass="35068">MKKSNVLVSAPGKLMLFGEHAVLYGNPCIVTAVDQRVYVNVEKVGGESIKINAPELKIDNYSIKVSDLGGVDYPKEVKFVLKAIEVFFKKYKIVSGLKIDTKSDFSSLFGFGSSSAVTVCMVKALSEIFDIEVDNKSLFDICFKVVLEVQGVGSGFDIAAAVWGGTIYFVRGGKVIKPLKISRLPLVVGYTGIKADTTTLVQKVAKLYKSHEKKIGEIFASIRVIVEKAKIALENTDYLKLGELMDENQKLLEDLSISSIELGSLTKAARRAGALGAKLSGAGGGDCMVALANKSKTAKIREAIEKSGGVIIDVKFNTEGVRIEK</sequence>
<keyword evidence="7" id="KW-0460">Magnesium</keyword>
<dbReference type="PANTHER" id="PTHR43290:SF2">
    <property type="entry name" value="MEVALONATE KINASE"/>
    <property type="match status" value="1"/>
</dbReference>
<feature type="domain" description="GHMP kinase N-terminal" evidence="10">
    <location>
        <begin position="79"/>
        <end position="165"/>
    </location>
</feature>
<evidence type="ECO:0000256" key="7">
    <source>
        <dbReference type="ARBA" id="ARBA00022842"/>
    </source>
</evidence>
<keyword evidence="5 13" id="KW-0418">Kinase</keyword>
<protein>
    <submittedName>
        <fullName evidence="13">Mevalonate kinase</fullName>
    </submittedName>
</protein>